<evidence type="ECO:0000313" key="1">
    <source>
        <dbReference type="EMBL" id="KAI4370492.1"/>
    </source>
</evidence>
<gene>
    <name evidence="1" type="ORF">MLD38_018843</name>
</gene>
<keyword evidence="2" id="KW-1185">Reference proteome</keyword>
<sequence>MTNIILCGWTTAQFRSSLIVLTSVAGDERSDTSGLSRYIGANEAGRKSWDASASASTNNGKEGNFSIVITVAATIDLLSTTVPVTIEDLMYLVSTTVPVYFYSCGSTLYSPSIQSESIGFSIDYISPVTSTIPINCDQNSGHQDWISL</sequence>
<proteinExistence type="predicted"/>
<accession>A0ACB9R3C1</accession>
<name>A0ACB9R3C1_9MYRT</name>
<dbReference type="Proteomes" id="UP001057402">
    <property type="component" value="Chromosome 5"/>
</dbReference>
<protein>
    <submittedName>
        <fullName evidence="1">Uncharacterized protein</fullName>
    </submittedName>
</protein>
<reference evidence="2" key="1">
    <citation type="journal article" date="2023" name="Front. Plant Sci.">
        <title>Chromosomal-level genome assembly of Melastoma candidum provides insights into trichome evolution.</title>
        <authorList>
            <person name="Zhong Y."/>
            <person name="Wu W."/>
            <person name="Sun C."/>
            <person name="Zou P."/>
            <person name="Liu Y."/>
            <person name="Dai S."/>
            <person name="Zhou R."/>
        </authorList>
    </citation>
    <scope>NUCLEOTIDE SEQUENCE [LARGE SCALE GENOMIC DNA]</scope>
</reference>
<evidence type="ECO:0000313" key="2">
    <source>
        <dbReference type="Proteomes" id="UP001057402"/>
    </source>
</evidence>
<organism evidence="1 2">
    <name type="scientific">Melastoma candidum</name>
    <dbReference type="NCBI Taxonomy" id="119954"/>
    <lineage>
        <taxon>Eukaryota</taxon>
        <taxon>Viridiplantae</taxon>
        <taxon>Streptophyta</taxon>
        <taxon>Embryophyta</taxon>
        <taxon>Tracheophyta</taxon>
        <taxon>Spermatophyta</taxon>
        <taxon>Magnoliopsida</taxon>
        <taxon>eudicotyledons</taxon>
        <taxon>Gunneridae</taxon>
        <taxon>Pentapetalae</taxon>
        <taxon>rosids</taxon>
        <taxon>malvids</taxon>
        <taxon>Myrtales</taxon>
        <taxon>Melastomataceae</taxon>
        <taxon>Melastomatoideae</taxon>
        <taxon>Melastomateae</taxon>
        <taxon>Melastoma</taxon>
    </lineage>
</organism>
<dbReference type="EMBL" id="CM042884">
    <property type="protein sequence ID" value="KAI4370492.1"/>
    <property type="molecule type" value="Genomic_DNA"/>
</dbReference>
<comment type="caution">
    <text evidence="1">The sequence shown here is derived from an EMBL/GenBank/DDBJ whole genome shotgun (WGS) entry which is preliminary data.</text>
</comment>